<dbReference type="InterPro" id="IPR009057">
    <property type="entry name" value="Homeodomain-like_sf"/>
</dbReference>
<feature type="domain" description="HTH tetR-type" evidence="5">
    <location>
        <begin position="9"/>
        <end position="69"/>
    </location>
</feature>
<proteinExistence type="predicted"/>
<dbReference type="Proteomes" id="UP000660745">
    <property type="component" value="Unassembled WGS sequence"/>
</dbReference>
<dbReference type="AlphaFoldDB" id="A0A918A2F2"/>
<evidence type="ECO:0000256" key="1">
    <source>
        <dbReference type="ARBA" id="ARBA00023015"/>
    </source>
</evidence>
<evidence type="ECO:0000256" key="2">
    <source>
        <dbReference type="ARBA" id="ARBA00023125"/>
    </source>
</evidence>
<dbReference type="InterPro" id="IPR041347">
    <property type="entry name" value="MftR_C"/>
</dbReference>
<reference evidence="6" key="2">
    <citation type="submission" date="2020-09" db="EMBL/GenBank/DDBJ databases">
        <authorList>
            <person name="Sun Q."/>
            <person name="Zhou Y."/>
        </authorList>
    </citation>
    <scope>NUCLEOTIDE SEQUENCE</scope>
    <source>
        <strain evidence="6">CGMCC 4.7430</strain>
    </source>
</reference>
<dbReference type="Pfam" id="PF00440">
    <property type="entry name" value="TetR_N"/>
    <property type="match status" value="1"/>
</dbReference>
<comment type="caution">
    <text evidence="6">The sequence shown here is derived from an EMBL/GenBank/DDBJ whole genome shotgun (WGS) entry which is preliminary data.</text>
</comment>
<evidence type="ECO:0000259" key="5">
    <source>
        <dbReference type="PROSITE" id="PS50977"/>
    </source>
</evidence>
<evidence type="ECO:0000256" key="4">
    <source>
        <dbReference type="PROSITE-ProRule" id="PRU00335"/>
    </source>
</evidence>
<dbReference type="RefSeq" id="WP_189138408.1">
    <property type="nucleotide sequence ID" value="NZ_BMNK01000003.1"/>
</dbReference>
<dbReference type="InterPro" id="IPR001647">
    <property type="entry name" value="HTH_TetR"/>
</dbReference>
<keyword evidence="1" id="KW-0805">Transcription regulation</keyword>
<dbReference type="SUPFAM" id="SSF46689">
    <property type="entry name" value="Homeodomain-like"/>
    <property type="match status" value="1"/>
</dbReference>
<dbReference type="PROSITE" id="PS50977">
    <property type="entry name" value="HTH_TETR_2"/>
    <property type="match status" value="1"/>
</dbReference>
<evidence type="ECO:0000313" key="6">
    <source>
        <dbReference type="EMBL" id="GGP04834.1"/>
    </source>
</evidence>
<reference evidence="6" key="1">
    <citation type="journal article" date="2014" name="Int. J. Syst. Evol. Microbiol.">
        <title>Complete genome sequence of Corynebacterium casei LMG S-19264T (=DSM 44701T), isolated from a smear-ripened cheese.</title>
        <authorList>
            <consortium name="US DOE Joint Genome Institute (JGI-PGF)"/>
            <person name="Walter F."/>
            <person name="Albersmeier A."/>
            <person name="Kalinowski J."/>
            <person name="Ruckert C."/>
        </authorList>
    </citation>
    <scope>NUCLEOTIDE SEQUENCE</scope>
    <source>
        <strain evidence="6">CGMCC 4.7430</strain>
    </source>
</reference>
<feature type="DNA-binding region" description="H-T-H motif" evidence="4">
    <location>
        <begin position="32"/>
        <end position="51"/>
    </location>
</feature>
<dbReference type="InterPro" id="IPR023772">
    <property type="entry name" value="DNA-bd_HTH_TetR-type_CS"/>
</dbReference>
<accession>A0A918A2F2</accession>
<name>A0A918A2F2_9ACTN</name>
<dbReference type="GO" id="GO:0000976">
    <property type="term" value="F:transcription cis-regulatory region binding"/>
    <property type="evidence" value="ECO:0007669"/>
    <property type="project" value="TreeGrafter"/>
</dbReference>
<dbReference type="Pfam" id="PF17754">
    <property type="entry name" value="TetR_C_14"/>
    <property type="match status" value="1"/>
</dbReference>
<dbReference type="Gene3D" id="1.10.357.10">
    <property type="entry name" value="Tetracycline Repressor, domain 2"/>
    <property type="match status" value="1"/>
</dbReference>
<evidence type="ECO:0000256" key="3">
    <source>
        <dbReference type="ARBA" id="ARBA00023163"/>
    </source>
</evidence>
<dbReference type="PRINTS" id="PR00455">
    <property type="entry name" value="HTHTETR"/>
</dbReference>
<dbReference type="PANTHER" id="PTHR30055:SF234">
    <property type="entry name" value="HTH-TYPE TRANSCRIPTIONAL REGULATOR BETI"/>
    <property type="match status" value="1"/>
</dbReference>
<dbReference type="EMBL" id="BMNK01000003">
    <property type="protein sequence ID" value="GGP04834.1"/>
    <property type="molecule type" value="Genomic_DNA"/>
</dbReference>
<organism evidence="6 7">
    <name type="scientific">Nonomuraea glycinis</name>
    <dbReference type="NCBI Taxonomy" id="2047744"/>
    <lineage>
        <taxon>Bacteria</taxon>
        <taxon>Bacillati</taxon>
        <taxon>Actinomycetota</taxon>
        <taxon>Actinomycetes</taxon>
        <taxon>Streptosporangiales</taxon>
        <taxon>Streptosporangiaceae</taxon>
        <taxon>Nonomuraea</taxon>
    </lineage>
</organism>
<dbReference type="PANTHER" id="PTHR30055">
    <property type="entry name" value="HTH-TYPE TRANSCRIPTIONAL REGULATOR RUTR"/>
    <property type="match status" value="1"/>
</dbReference>
<dbReference type="InterPro" id="IPR050109">
    <property type="entry name" value="HTH-type_TetR-like_transc_reg"/>
</dbReference>
<keyword evidence="3" id="KW-0804">Transcription</keyword>
<dbReference type="GO" id="GO:0003700">
    <property type="term" value="F:DNA-binding transcription factor activity"/>
    <property type="evidence" value="ECO:0007669"/>
    <property type="project" value="TreeGrafter"/>
</dbReference>
<keyword evidence="7" id="KW-1185">Reference proteome</keyword>
<protein>
    <recommendedName>
        <fullName evidence="5">HTH tetR-type domain-containing protein</fullName>
    </recommendedName>
</protein>
<evidence type="ECO:0000313" key="7">
    <source>
        <dbReference type="Proteomes" id="UP000660745"/>
    </source>
</evidence>
<sequence length="201" mass="22961">MGLRERKKEKTRLALMDAALDLFLEQGYDSTTVDQIAGAVDVSPRTFFRYFTSKDHLVYWYHDQNEETMLETLASRPPGEPPFASMTHTLRALLQDMRDATPTDTERFLKVRRLMDATPQLAAHWIGRSVETERRLVEAIATRRGVDPDPLSHLIVTFALAAMRVGFECRPADQGGVQEMVSRIEETLRLVERSLRPGWDA</sequence>
<gene>
    <name evidence="6" type="ORF">GCM10012278_21830</name>
</gene>
<keyword evidence="2 4" id="KW-0238">DNA-binding</keyword>
<dbReference type="PROSITE" id="PS01081">
    <property type="entry name" value="HTH_TETR_1"/>
    <property type="match status" value="1"/>
</dbReference>